<keyword evidence="2" id="KW-1185">Reference proteome</keyword>
<dbReference type="RefSeq" id="WP_387713566.1">
    <property type="nucleotide sequence ID" value="NZ_JBIAPI010000001.1"/>
</dbReference>
<gene>
    <name evidence="1" type="ORF">ACFYV7_04350</name>
</gene>
<evidence type="ECO:0000313" key="1">
    <source>
        <dbReference type="EMBL" id="MFF3222007.1"/>
    </source>
</evidence>
<reference evidence="1 2" key="1">
    <citation type="submission" date="2024-10" db="EMBL/GenBank/DDBJ databases">
        <title>The Natural Products Discovery Center: Release of the First 8490 Sequenced Strains for Exploring Actinobacteria Biosynthetic Diversity.</title>
        <authorList>
            <person name="Kalkreuter E."/>
            <person name="Kautsar S.A."/>
            <person name="Yang D."/>
            <person name="Bader C.D."/>
            <person name="Teijaro C.N."/>
            <person name="Fluegel L."/>
            <person name="Davis C.M."/>
            <person name="Simpson J.R."/>
            <person name="Lauterbach L."/>
            <person name="Steele A.D."/>
            <person name="Gui C."/>
            <person name="Meng S."/>
            <person name="Li G."/>
            <person name="Viehrig K."/>
            <person name="Ye F."/>
            <person name="Su P."/>
            <person name="Kiefer A.F."/>
            <person name="Nichols A."/>
            <person name="Cepeda A.J."/>
            <person name="Yan W."/>
            <person name="Fan B."/>
            <person name="Jiang Y."/>
            <person name="Adhikari A."/>
            <person name="Zheng C.-J."/>
            <person name="Schuster L."/>
            <person name="Cowan T.M."/>
            <person name="Smanski M.J."/>
            <person name="Chevrette M.G."/>
            <person name="De Carvalho L.P.S."/>
            <person name="Shen B."/>
        </authorList>
    </citation>
    <scope>NUCLEOTIDE SEQUENCE [LARGE SCALE GENOMIC DNA]</scope>
    <source>
        <strain evidence="1 2">NPDC003040</strain>
    </source>
</reference>
<accession>A0ABW6QM05</accession>
<dbReference type="EMBL" id="JBIAPI010000001">
    <property type="protein sequence ID" value="MFF3222007.1"/>
    <property type="molecule type" value="Genomic_DNA"/>
</dbReference>
<proteinExistence type="predicted"/>
<dbReference type="Proteomes" id="UP001601948">
    <property type="component" value="Unassembled WGS sequence"/>
</dbReference>
<comment type="caution">
    <text evidence="1">The sequence shown here is derived from an EMBL/GenBank/DDBJ whole genome shotgun (WGS) entry which is preliminary data.</text>
</comment>
<organism evidence="1 2">
    <name type="scientific">Nocardia suismassiliense</name>
    <dbReference type="NCBI Taxonomy" id="2077092"/>
    <lineage>
        <taxon>Bacteria</taxon>
        <taxon>Bacillati</taxon>
        <taxon>Actinomycetota</taxon>
        <taxon>Actinomycetes</taxon>
        <taxon>Mycobacteriales</taxon>
        <taxon>Nocardiaceae</taxon>
        <taxon>Nocardia</taxon>
    </lineage>
</organism>
<evidence type="ECO:0000313" key="2">
    <source>
        <dbReference type="Proteomes" id="UP001601948"/>
    </source>
</evidence>
<name>A0ABW6QM05_9NOCA</name>
<sequence>MTMTVRQRWVLAVTSVAALMTVLDALVVTTALPAIQRELHASIAVAYYLIDETGVYQAHSIHVLGTKDSSIERITVFLNRDLFPLFGLPLTQ</sequence>
<protein>
    <submittedName>
        <fullName evidence="1">Uncharacterized protein</fullName>
    </submittedName>
</protein>